<dbReference type="Pfam" id="PF14261">
    <property type="entry name" value="DUF4351"/>
    <property type="match status" value="1"/>
</dbReference>
<accession>A0A173ZIK8</accession>
<dbReference type="EMBL" id="CYZV01000005">
    <property type="protein sequence ID" value="CUN75917.1"/>
    <property type="molecule type" value="Genomic_DNA"/>
</dbReference>
<feature type="domain" description="DUF4351" evidence="1">
    <location>
        <begin position="14"/>
        <end position="70"/>
    </location>
</feature>
<gene>
    <name evidence="2" type="ORF">ERS852470_00656</name>
</gene>
<organism evidence="2 3">
    <name type="scientific">Clostridium disporicum</name>
    <dbReference type="NCBI Taxonomy" id="84024"/>
    <lineage>
        <taxon>Bacteria</taxon>
        <taxon>Bacillati</taxon>
        <taxon>Bacillota</taxon>
        <taxon>Clostridia</taxon>
        <taxon>Eubacteriales</taxon>
        <taxon>Clostridiaceae</taxon>
        <taxon>Clostridium</taxon>
    </lineage>
</organism>
<protein>
    <recommendedName>
        <fullName evidence="1">DUF4351 domain-containing protein</fullName>
    </recommendedName>
</protein>
<dbReference type="AlphaFoldDB" id="A0A173ZIK8"/>
<reference evidence="2 3" key="1">
    <citation type="submission" date="2015-09" db="EMBL/GenBank/DDBJ databases">
        <authorList>
            <consortium name="Pathogen Informatics"/>
        </authorList>
    </citation>
    <scope>NUCLEOTIDE SEQUENCE [LARGE SCALE GENOMIC DNA]</scope>
    <source>
        <strain evidence="2 3">2789STDY5834855</strain>
    </source>
</reference>
<name>A0A173ZIK8_9CLOT</name>
<evidence type="ECO:0000259" key="1">
    <source>
        <dbReference type="Pfam" id="PF14261"/>
    </source>
</evidence>
<dbReference type="RefSeq" id="WP_055275423.1">
    <property type="nucleotide sequence ID" value="NZ_CYZV01000005.1"/>
</dbReference>
<proteinExistence type="predicted"/>
<dbReference type="InterPro" id="IPR025587">
    <property type="entry name" value="DUF4351"/>
</dbReference>
<evidence type="ECO:0000313" key="2">
    <source>
        <dbReference type="EMBL" id="CUN75917.1"/>
    </source>
</evidence>
<sequence length="71" mass="8331">MFSFDSYEEGVEVGIERGQHLLLMQLLTQRLGTLSEKYIDKLESLENNEVINIALDIFNIKTFEDLNKYFL</sequence>
<dbReference type="Proteomes" id="UP000095558">
    <property type="component" value="Unassembled WGS sequence"/>
</dbReference>
<evidence type="ECO:0000313" key="3">
    <source>
        <dbReference type="Proteomes" id="UP000095558"/>
    </source>
</evidence>